<comment type="caution">
    <text evidence="7">Lacks conserved residue(s) required for the propagation of feature annotation.</text>
</comment>
<dbReference type="Pfam" id="PF16166">
    <property type="entry name" value="TIC20"/>
    <property type="match status" value="1"/>
</dbReference>
<comment type="caution">
    <text evidence="8">The sequence shown here is derived from an EMBL/GenBank/DDBJ whole genome shotgun (WGS) entry which is preliminary data.</text>
</comment>
<keyword evidence="7" id="KW-0934">Plastid</keyword>
<dbReference type="PANTHER" id="PTHR33510:SF5">
    <property type="entry name" value="PROTEIN TIC 20-II, CHLOROPLASTIC"/>
    <property type="match status" value="1"/>
</dbReference>
<dbReference type="EMBL" id="CM035412">
    <property type="protein sequence ID" value="KAH7432937.1"/>
    <property type="molecule type" value="Genomic_DNA"/>
</dbReference>
<sequence>MLNHASMWSVSGGSCVAPTMMLSRSTPFTCGMPVHVHGLHLATMLPHQLAPTTLSLQLPRRILRRSRGTWDQGRTLVRAKIGGGGEVVDRLLSAVSYVLPLLDGMQYGRYIFAQYPASERLFRPLFPILRMYSSMPLSNFILFFTLYLAVVRNPKFGRYVRFNAMQACILDVLIVVPIIVQRILSPRSGLGLDLLIVFYNSVFIALLGAIVFAVISCLLGRIARIPLVADAVDNQLY</sequence>
<comment type="similarity">
    <text evidence="2 7">Belongs to the Tic20 family.</text>
</comment>
<keyword evidence="3 7" id="KW-0812">Transmembrane</keyword>
<name>A0A8T2UAM7_CERRI</name>
<keyword evidence="5 7" id="KW-1133">Transmembrane helix</keyword>
<feature type="transmembrane region" description="Helical" evidence="7">
    <location>
        <begin position="162"/>
        <end position="184"/>
    </location>
</feature>
<reference evidence="8" key="1">
    <citation type="submission" date="2021-08" db="EMBL/GenBank/DDBJ databases">
        <title>WGS assembly of Ceratopteris richardii.</title>
        <authorList>
            <person name="Marchant D.B."/>
            <person name="Chen G."/>
            <person name="Jenkins J."/>
            <person name="Shu S."/>
            <person name="Leebens-Mack J."/>
            <person name="Grimwood J."/>
            <person name="Schmutz J."/>
            <person name="Soltis P."/>
            <person name="Soltis D."/>
            <person name="Chen Z.-H."/>
        </authorList>
    </citation>
    <scope>NUCLEOTIDE SEQUENCE</scope>
    <source>
        <strain evidence="8">Whitten #5841</strain>
        <tissue evidence="8">Leaf</tissue>
    </source>
</reference>
<accession>A0A8T2UAM7</accession>
<comment type="subcellular location">
    <subcellularLocation>
        <location evidence="1">Plastid</location>
        <location evidence="1">Chloroplast inner membrane</location>
        <topology evidence="1">Multi-pass membrane protein</topology>
    </subcellularLocation>
    <subcellularLocation>
        <location evidence="7">Plastid</location>
        <location evidence="7">Chloroplast membrane</location>
        <topology evidence="7">Multi-pass membrane protein</topology>
    </subcellularLocation>
</comment>
<proteinExistence type="inferred from homology"/>
<comment type="function">
    <text evidence="7">Involved in protein precursor import into chloroplasts.</text>
</comment>
<dbReference type="GO" id="GO:0009706">
    <property type="term" value="C:chloroplast inner membrane"/>
    <property type="evidence" value="ECO:0007669"/>
    <property type="project" value="UniProtKB-SubCell"/>
</dbReference>
<evidence type="ECO:0000313" key="8">
    <source>
        <dbReference type="EMBL" id="KAH7432937.1"/>
    </source>
</evidence>
<dbReference type="OMA" id="KLMVWGH"/>
<organism evidence="8 9">
    <name type="scientific">Ceratopteris richardii</name>
    <name type="common">Triangle waterfern</name>
    <dbReference type="NCBI Taxonomy" id="49495"/>
    <lineage>
        <taxon>Eukaryota</taxon>
        <taxon>Viridiplantae</taxon>
        <taxon>Streptophyta</taxon>
        <taxon>Embryophyta</taxon>
        <taxon>Tracheophyta</taxon>
        <taxon>Polypodiopsida</taxon>
        <taxon>Polypodiidae</taxon>
        <taxon>Polypodiales</taxon>
        <taxon>Pteridineae</taxon>
        <taxon>Pteridaceae</taxon>
        <taxon>Parkerioideae</taxon>
        <taxon>Ceratopteris</taxon>
    </lineage>
</organism>
<keyword evidence="9" id="KW-1185">Reference proteome</keyword>
<evidence type="ECO:0000256" key="3">
    <source>
        <dbReference type="ARBA" id="ARBA00022692"/>
    </source>
</evidence>
<dbReference type="PANTHER" id="PTHR33510">
    <property type="entry name" value="PROTEIN TIC 20-II, CHLOROPLASTIC"/>
    <property type="match status" value="1"/>
</dbReference>
<evidence type="ECO:0000256" key="7">
    <source>
        <dbReference type="RuleBase" id="RU367003"/>
    </source>
</evidence>
<gene>
    <name evidence="8" type="ORF">KP509_07G046900</name>
</gene>
<dbReference type="InterPro" id="IPR005691">
    <property type="entry name" value="Tic20"/>
</dbReference>
<evidence type="ECO:0000256" key="5">
    <source>
        <dbReference type="ARBA" id="ARBA00022989"/>
    </source>
</evidence>
<dbReference type="OrthoDB" id="414558at2759"/>
<protein>
    <recommendedName>
        <fullName evidence="7">Protein TIC 20</fullName>
    </recommendedName>
</protein>
<keyword evidence="6 7" id="KW-0472">Membrane</keyword>
<evidence type="ECO:0000256" key="4">
    <source>
        <dbReference type="ARBA" id="ARBA00022780"/>
    </source>
</evidence>
<keyword evidence="7" id="KW-0150">Chloroplast</keyword>
<evidence type="ECO:0000256" key="6">
    <source>
        <dbReference type="ARBA" id="ARBA00023136"/>
    </source>
</evidence>
<evidence type="ECO:0000256" key="2">
    <source>
        <dbReference type="ARBA" id="ARBA00009596"/>
    </source>
</evidence>
<dbReference type="Proteomes" id="UP000825935">
    <property type="component" value="Chromosome 7"/>
</dbReference>
<evidence type="ECO:0000313" key="9">
    <source>
        <dbReference type="Proteomes" id="UP000825935"/>
    </source>
</evidence>
<evidence type="ECO:0000256" key="1">
    <source>
        <dbReference type="ARBA" id="ARBA00004478"/>
    </source>
</evidence>
<feature type="transmembrane region" description="Helical" evidence="7">
    <location>
        <begin position="131"/>
        <end position="150"/>
    </location>
</feature>
<feature type="transmembrane region" description="Helical" evidence="7">
    <location>
        <begin position="196"/>
        <end position="219"/>
    </location>
</feature>
<keyword evidence="4" id="KW-1001">Plastid inner membrane</keyword>
<dbReference type="AlphaFoldDB" id="A0A8T2UAM7"/>